<name>A0A9P9DDR8_9HYPO</name>
<feature type="domain" description="LysM" evidence="6">
    <location>
        <begin position="175"/>
        <end position="223"/>
    </location>
</feature>
<protein>
    <submittedName>
        <fullName evidence="7">LysM domain-containing protein</fullName>
    </submittedName>
</protein>
<dbReference type="PANTHER" id="PTHR34997">
    <property type="entry name" value="AM15"/>
    <property type="match status" value="1"/>
</dbReference>
<dbReference type="InterPro" id="IPR036779">
    <property type="entry name" value="LysM_dom_sf"/>
</dbReference>
<organism evidence="7 8">
    <name type="scientific">Dactylonectria macrodidyma</name>
    <dbReference type="NCBI Taxonomy" id="307937"/>
    <lineage>
        <taxon>Eukaryota</taxon>
        <taxon>Fungi</taxon>
        <taxon>Dikarya</taxon>
        <taxon>Ascomycota</taxon>
        <taxon>Pezizomycotina</taxon>
        <taxon>Sordariomycetes</taxon>
        <taxon>Hypocreomycetidae</taxon>
        <taxon>Hypocreales</taxon>
        <taxon>Nectriaceae</taxon>
        <taxon>Dactylonectria</taxon>
    </lineage>
</organism>
<reference evidence="7" key="1">
    <citation type="journal article" date="2021" name="Nat. Commun.">
        <title>Genetic determinants of endophytism in the Arabidopsis root mycobiome.</title>
        <authorList>
            <person name="Mesny F."/>
            <person name="Miyauchi S."/>
            <person name="Thiergart T."/>
            <person name="Pickel B."/>
            <person name="Atanasova L."/>
            <person name="Karlsson M."/>
            <person name="Huettel B."/>
            <person name="Barry K.W."/>
            <person name="Haridas S."/>
            <person name="Chen C."/>
            <person name="Bauer D."/>
            <person name="Andreopoulos W."/>
            <person name="Pangilinan J."/>
            <person name="LaButti K."/>
            <person name="Riley R."/>
            <person name="Lipzen A."/>
            <person name="Clum A."/>
            <person name="Drula E."/>
            <person name="Henrissat B."/>
            <person name="Kohler A."/>
            <person name="Grigoriev I.V."/>
            <person name="Martin F.M."/>
            <person name="Hacquard S."/>
        </authorList>
    </citation>
    <scope>NUCLEOTIDE SEQUENCE</scope>
    <source>
        <strain evidence="7">MPI-CAGE-AT-0147</strain>
    </source>
</reference>
<dbReference type="PANTHER" id="PTHR34997:SF1">
    <property type="entry name" value="PEPTIDOGLYCAN-BINDING LYSIN DOMAIN"/>
    <property type="match status" value="1"/>
</dbReference>
<evidence type="ECO:0000256" key="1">
    <source>
        <dbReference type="ARBA" id="ARBA00022669"/>
    </source>
</evidence>
<dbReference type="Pfam" id="PF01476">
    <property type="entry name" value="LysM"/>
    <property type="match status" value="2"/>
</dbReference>
<feature type="domain" description="LysM" evidence="6">
    <location>
        <begin position="278"/>
        <end position="325"/>
    </location>
</feature>
<evidence type="ECO:0000256" key="2">
    <source>
        <dbReference type="ARBA" id="ARBA00023026"/>
    </source>
</evidence>
<accession>A0A9P9DDR8</accession>
<feature type="domain" description="LysM" evidence="6">
    <location>
        <begin position="43"/>
        <end position="90"/>
    </location>
</feature>
<evidence type="ECO:0000313" key="8">
    <source>
        <dbReference type="Proteomes" id="UP000738349"/>
    </source>
</evidence>
<feature type="compositionally biased region" description="Low complexity" evidence="4">
    <location>
        <begin position="499"/>
        <end position="510"/>
    </location>
</feature>
<feature type="region of interest" description="Disordered" evidence="4">
    <location>
        <begin position="499"/>
        <end position="520"/>
    </location>
</feature>
<dbReference type="CDD" id="cd00118">
    <property type="entry name" value="LysM"/>
    <property type="match status" value="2"/>
</dbReference>
<dbReference type="InterPro" id="IPR052210">
    <property type="entry name" value="LysM1-like"/>
</dbReference>
<evidence type="ECO:0000313" key="7">
    <source>
        <dbReference type="EMBL" id="KAH7117366.1"/>
    </source>
</evidence>
<dbReference type="GO" id="GO:0008061">
    <property type="term" value="F:chitin binding"/>
    <property type="evidence" value="ECO:0007669"/>
    <property type="project" value="UniProtKB-KW"/>
</dbReference>
<evidence type="ECO:0000256" key="3">
    <source>
        <dbReference type="ARBA" id="ARBA00044955"/>
    </source>
</evidence>
<sequence length="552" mass="59657">MALHTTSAISFLLLLTAKLPIVFAQDSSPGGPVHDGQPENCNAWHTVVSGDTCATVPALYNITQAQFFEWNPAVSEDCLTNFWLESAYCVGIDESSSSTGTLTGTSSASSTGTSIASATETGTGTDATGTPTATSQTTPYSIRVPISTWNITTPSTDRNWPPTQTQTGQPSYCNRWHLVGSKDDCESVVNRYGTFLTLEELLEWNPALDEDCSGMYVDYWICVGIRSQTTVSFEWSTSVSDFTTPPEPSTHTSTELTAANSTFTAEPTHGPIPAGCQAYHQVESGQTCTEILDIYEYITEEEFFTWNPILDENCNGLWAGTWYCVAYYPENDLPLPAHVTTTPTSVATNSPSDCASWYETTIDDTCDIIVSIFSTFSLEEFVEWNPSVYSDCSGIEQDTWYCVGKSDTPTTRTESVPATTTAEEMPTQTGISGDCTDYWLVSDTDTCKSIAKAHGVTVANLIAWNSDFGTDCAGLEAEYYICVGVDTNTTSQTTAASITSTVSSASTTSTEGPVSTPSPIREGMTTECRKFYLQQSGDLCYSMAEEAGITLT</sequence>
<dbReference type="AlphaFoldDB" id="A0A9P9DDR8"/>
<dbReference type="Gene3D" id="3.10.350.10">
    <property type="entry name" value="LysM domain"/>
    <property type="match status" value="5"/>
</dbReference>
<dbReference type="PROSITE" id="PS51782">
    <property type="entry name" value="LYSM"/>
    <property type="match status" value="4"/>
</dbReference>
<keyword evidence="8" id="KW-1185">Reference proteome</keyword>
<comment type="similarity">
    <text evidence="3">Belongs to the secreted LysM effector family.</text>
</comment>
<feature type="region of interest" description="Disordered" evidence="4">
    <location>
        <begin position="100"/>
        <end position="138"/>
    </location>
</feature>
<keyword evidence="5" id="KW-0732">Signal</keyword>
<keyword evidence="2" id="KW-0843">Virulence</keyword>
<keyword evidence="1" id="KW-0147">Chitin-binding</keyword>
<dbReference type="InterPro" id="IPR018392">
    <property type="entry name" value="LysM"/>
</dbReference>
<feature type="domain" description="LysM" evidence="6">
    <location>
        <begin position="437"/>
        <end position="483"/>
    </location>
</feature>
<evidence type="ECO:0000256" key="4">
    <source>
        <dbReference type="SAM" id="MobiDB-lite"/>
    </source>
</evidence>
<evidence type="ECO:0000259" key="6">
    <source>
        <dbReference type="PROSITE" id="PS51782"/>
    </source>
</evidence>
<gene>
    <name evidence="7" type="ORF">EDB81DRAFT_668135</name>
</gene>
<dbReference type="EMBL" id="JAGMUV010000028">
    <property type="protein sequence ID" value="KAH7117366.1"/>
    <property type="molecule type" value="Genomic_DNA"/>
</dbReference>
<dbReference type="SMART" id="SM00257">
    <property type="entry name" value="LysM"/>
    <property type="match status" value="4"/>
</dbReference>
<dbReference type="SUPFAM" id="SSF54106">
    <property type="entry name" value="LysM domain"/>
    <property type="match status" value="3"/>
</dbReference>
<dbReference type="OrthoDB" id="5985073at2759"/>
<evidence type="ECO:0000256" key="5">
    <source>
        <dbReference type="SAM" id="SignalP"/>
    </source>
</evidence>
<dbReference type="Proteomes" id="UP000738349">
    <property type="component" value="Unassembled WGS sequence"/>
</dbReference>
<comment type="caution">
    <text evidence="7">The sequence shown here is derived from an EMBL/GenBank/DDBJ whole genome shotgun (WGS) entry which is preliminary data.</text>
</comment>
<proteinExistence type="inferred from homology"/>
<feature type="signal peptide" evidence="5">
    <location>
        <begin position="1"/>
        <end position="24"/>
    </location>
</feature>
<feature type="chain" id="PRO_5040510404" evidence="5">
    <location>
        <begin position="25"/>
        <end position="552"/>
    </location>
</feature>